<dbReference type="Gene3D" id="1.10.533.10">
    <property type="entry name" value="Death Domain, Fas"/>
    <property type="match status" value="1"/>
</dbReference>
<dbReference type="SUPFAM" id="SSF47986">
    <property type="entry name" value="DEATH domain"/>
    <property type="match status" value="1"/>
</dbReference>
<protein>
    <recommendedName>
        <fullName evidence="8">DED domain-containing protein</fullName>
    </recommendedName>
</protein>
<keyword evidence="5" id="KW-0804">Transcription</keyword>
<evidence type="ECO:0000256" key="5">
    <source>
        <dbReference type="ARBA" id="ARBA00023163"/>
    </source>
</evidence>
<evidence type="ECO:0000256" key="6">
    <source>
        <dbReference type="ARBA" id="ARBA00023242"/>
    </source>
</evidence>
<evidence type="ECO:0000256" key="4">
    <source>
        <dbReference type="ARBA" id="ARBA00023125"/>
    </source>
</evidence>
<evidence type="ECO:0000259" key="8">
    <source>
        <dbReference type="SMART" id="SM00031"/>
    </source>
</evidence>
<dbReference type="GO" id="GO:0008625">
    <property type="term" value="P:extrinsic apoptotic signaling pathway via death domain receptors"/>
    <property type="evidence" value="ECO:0007669"/>
    <property type="project" value="TreeGrafter"/>
</dbReference>
<keyword evidence="2" id="KW-0053">Apoptosis</keyword>
<keyword evidence="4" id="KW-0238">DNA-binding</keyword>
<dbReference type="PANTHER" id="PTHR15205">
    <property type="entry name" value="DEATH EFFECTOR DOMAIN-CONTAINING PROTEIN"/>
    <property type="match status" value="1"/>
</dbReference>
<dbReference type="InterPro" id="IPR001875">
    <property type="entry name" value="DED_dom"/>
</dbReference>
<dbReference type="GO" id="GO:0042981">
    <property type="term" value="P:regulation of apoptotic process"/>
    <property type="evidence" value="ECO:0007669"/>
    <property type="project" value="InterPro"/>
</dbReference>
<comment type="subcellular location">
    <subcellularLocation>
        <location evidence="1">Nucleus</location>
        <location evidence="1">Nucleolus</location>
    </subcellularLocation>
</comment>
<dbReference type="GO" id="GO:0005730">
    <property type="term" value="C:nucleolus"/>
    <property type="evidence" value="ECO:0007669"/>
    <property type="project" value="UniProtKB-SubCell"/>
</dbReference>
<dbReference type="InterPro" id="IPR011029">
    <property type="entry name" value="DEATH-like_dom_sf"/>
</dbReference>
<evidence type="ECO:0000256" key="1">
    <source>
        <dbReference type="ARBA" id="ARBA00004604"/>
    </source>
</evidence>
<dbReference type="SMART" id="SM00031">
    <property type="entry name" value="DED"/>
    <property type="match status" value="1"/>
</dbReference>
<accession>A0A5N3UXI3</accession>
<sequence>MVGLKRRTSQVWSKEHGLYSLHRMFGIVGTHLTHRDRGLIRNGHDFLLALQRQGRCEESNFRQVLQLLRIITRHDLLPYVTLKWRRAVCPDLVDKYLEETSARYVTLRALSDPEPRPPHPPKIVPPHYPVVCRPTSGPQMCSKRPARGRAPLGSQRKRRKSVTPDPKEKQTCDIRLRVRAEYCQHETALQGNVFSNKQDPLERQFERFNQANTILKSRDLGSIICDIKFSELTYLDAFWRDYINGSLLEALKGAIKLLVNVDEEDSELGRQKLLRNSMLQALTFFPLTYLGTSHHPPLELTCYAGVCSLPFQLITPLPFFFFFF</sequence>
<feature type="domain" description="DED" evidence="8">
    <location>
        <begin position="19"/>
        <end position="82"/>
    </location>
</feature>
<evidence type="ECO:0000313" key="10">
    <source>
        <dbReference type="Proteomes" id="UP000326458"/>
    </source>
</evidence>
<feature type="region of interest" description="Disordered" evidence="7">
    <location>
        <begin position="134"/>
        <end position="170"/>
    </location>
</feature>
<proteinExistence type="predicted"/>
<evidence type="ECO:0000256" key="2">
    <source>
        <dbReference type="ARBA" id="ARBA00022703"/>
    </source>
</evidence>
<dbReference type="PANTHER" id="PTHR15205:SF2">
    <property type="entry name" value="DEATH EFFECTOR DOMAIN-CONTAINING PROTEIN"/>
    <property type="match status" value="1"/>
</dbReference>
<gene>
    <name evidence="9" type="ORF">FD754_018037</name>
</gene>
<keyword evidence="6" id="KW-0539">Nucleus</keyword>
<dbReference type="InterPro" id="IPR038856">
    <property type="entry name" value="DEDD/DEDD2"/>
</dbReference>
<reference evidence="9 10" key="1">
    <citation type="submission" date="2019-06" db="EMBL/GenBank/DDBJ databases">
        <title>Discovery of a novel chromosome fission-fusion reversal in muntjac.</title>
        <authorList>
            <person name="Mudd A.B."/>
            <person name="Bredeson J.V."/>
            <person name="Baum R."/>
            <person name="Hockemeyer D."/>
            <person name="Rokhsar D.S."/>
        </authorList>
    </citation>
    <scope>NUCLEOTIDE SEQUENCE [LARGE SCALE GENOMIC DNA]</scope>
    <source>
        <strain evidence="9">UTSW_UCB_Mm</strain>
        <tissue evidence="9">Fibroblast cell line</tissue>
    </source>
</reference>
<keyword evidence="3" id="KW-0805">Transcription regulation</keyword>
<evidence type="ECO:0000256" key="7">
    <source>
        <dbReference type="SAM" id="MobiDB-lite"/>
    </source>
</evidence>
<evidence type="ECO:0000256" key="3">
    <source>
        <dbReference type="ARBA" id="ARBA00023015"/>
    </source>
</evidence>
<keyword evidence="10" id="KW-1185">Reference proteome</keyword>
<dbReference type="AlphaFoldDB" id="A0A5N3UXI3"/>
<dbReference type="Proteomes" id="UP000326458">
    <property type="component" value="Unassembled WGS sequence"/>
</dbReference>
<evidence type="ECO:0000313" key="9">
    <source>
        <dbReference type="EMBL" id="KAB0341111.1"/>
    </source>
</evidence>
<dbReference type="InterPro" id="IPR049341">
    <property type="entry name" value="TRADD-like_N"/>
</dbReference>
<comment type="caution">
    <text evidence="9">The sequence shown here is derived from an EMBL/GenBank/DDBJ whole genome shotgun (WGS) entry which is preliminary data.</text>
</comment>
<name>A0A5N3UXI3_MUNMU</name>
<organism evidence="9 10">
    <name type="scientific">Muntiacus muntjak</name>
    <name type="common">Barking deer</name>
    <name type="synonym">Indian muntjac</name>
    <dbReference type="NCBI Taxonomy" id="9888"/>
    <lineage>
        <taxon>Eukaryota</taxon>
        <taxon>Metazoa</taxon>
        <taxon>Chordata</taxon>
        <taxon>Craniata</taxon>
        <taxon>Vertebrata</taxon>
        <taxon>Euteleostomi</taxon>
        <taxon>Mammalia</taxon>
        <taxon>Eutheria</taxon>
        <taxon>Laurasiatheria</taxon>
        <taxon>Artiodactyla</taxon>
        <taxon>Ruminantia</taxon>
        <taxon>Pecora</taxon>
        <taxon>Cervidae</taxon>
        <taxon>Muntiacinae</taxon>
        <taxon>Muntiacus</taxon>
    </lineage>
</organism>
<dbReference type="GO" id="GO:0003677">
    <property type="term" value="F:DNA binding"/>
    <property type="evidence" value="ECO:0007669"/>
    <property type="project" value="UniProtKB-KW"/>
</dbReference>
<dbReference type="Pfam" id="PF20694">
    <property type="entry name" value="TRADD-like_N"/>
    <property type="match status" value="1"/>
</dbReference>
<dbReference type="EMBL" id="VCEA01000003">
    <property type="protein sequence ID" value="KAB0341111.1"/>
    <property type="molecule type" value="Genomic_DNA"/>
</dbReference>